<proteinExistence type="predicted"/>
<comment type="caution">
    <text evidence="2">The sequence shown here is derived from an EMBL/GenBank/DDBJ whole genome shotgun (WGS) entry which is preliminary data.</text>
</comment>
<dbReference type="EMBL" id="JALJYF010000001">
    <property type="protein sequence ID" value="MCP1726696.1"/>
    <property type="molecule type" value="Genomic_DNA"/>
</dbReference>
<organism evidence="2 3">
    <name type="scientific">Natronospira proteinivora</name>
    <dbReference type="NCBI Taxonomy" id="1807133"/>
    <lineage>
        <taxon>Bacteria</taxon>
        <taxon>Pseudomonadati</taxon>
        <taxon>Pseudomonadota</taxon>
        <taxon>Gammaproteobacteria</taxon>
        <taxon>Natronospirales</taxon>
        <taxon>Natronospiraceae</taxon>
        <taxon>Natronospira</taxon>
    </lineage>
</organism>
<gene>
    <name evidence="2" type="ORF">J2T60_000661</name>
</gene>
<keyword evidence="1" id="KW-0378">Hydrolase</keyword>
<evidence type="ECO:0000313" key="2">
    <source>
        <dbReference type="EMBL" id="MCP1726696.1"/>
    </source>
</evidence>
<dbReference type="Proteomes" id="UP001523550">
    <property type="component" value="Unassembled WGS sequence"/>
</dbReference>
<protein>
    <submittedName>
        <fullName evidence="2">Agmatine/peptidylarginine deiminase</fullName>
    </submittedName>
</protein>
<reference evidence="2 3" key="1">
    <citation type="submission" date="2022-03" db="EMBL/GenBank/DDBJ databases">
        <title>Genomic Encyclopedia of Type Strains, Phase III (KMG-III): the genomes of soil and plant-associated and newly described type strains.</title>
        <authorList>
            <person name="Whitman W."/>
        </authorList>
    </citation>
    <scope>NUCLEOTIDE SEQUENCE [LARGE SCALE GENOMIC DNA]</scope>
    <source>
        <strain evidence="2 3">BSker1</strain>
    </source>
</reference>
<dbReference type="Gene3D" id="3.75.10.10">
    <property type="entry name" value="L-arginine/glycine Amidinotransferase, Chain A"/>
    <property type="match status" value="1"/>
</dbReference>
<dbReference type="PANTHER" id="PTHR31377:SF0">
    <property type="entry name" value="AGMATINE DEIMINASE-RELATED"/>
    <property type="match status" value="1"/>
</dbReference>
<dbReference type="SUPFAM" id="SSF55909">
    <property type="entry name" value="Pentein"/>
    <property type="match status" value="1"/>
</dbReference>
<accession>A0ABT1G5W2</accession>
<evidence type="ECO:0000256" key="1">
    <source>
        <dbReference type="ARBA" id="ARBA00022801"/>
    </source>
</evidence>
<dbReference type="InterPro" id="IPR007466">
    <property type="entry name" value="Peptidyl-Arg-deiminase_porph"/>
</dbReference>
<dbReference type="Pfam" id="PF04371">
    <property type="entry name" value="PAD_porph"/>
    <property type="match status" value="1"/>
</dbReference>
<name>A0ABT1G5W2_9GAMM</name>
<keyword evidence="3" id="KW-1185">Reference proteome</keyword>
<sequence>MAESPPPPSRRLPAEWACQSAVQLTWPHDEGDWAHNLQPARRCFTQIATALSRYQTVLIVARDDGEWHAISRALAAAGAHLPRCRFVLAPSDDSWARDHAPLTVTTPQGPALIKFTFNGWGGRHPANKDNQLAQALHSQGVFGKCPLIESGLILEGGAIETDGQGHFLLRESCIVNENRNIGMNHSAMAQALQEWLGAERIHWLSTGNLAGDDTDGHIDTLARFGPQGAVLHQSCDDATDPHFEPLAAMADALRGLLDPTGRERALIPLPLPRPIHDSKGRRMPAGYANFLVANQQVLVPTYQDPADETALLKIGAAFPEHEVRGIDCRALIRQGGSLHCVTMQYPDGVVPADAGLPAQEGGA</sequence>
<dbReference type="PANTHER" id="PTHR31377">
    <property type="entry name" value="AGMATINE DEIMINASE-RELATED"/>
    <property type="match status" value="1"/>
</dbReference>
<evidence type="ECO:0000313" key="3">
    <source>
        <dbReference type="Proteomes" id="UP001523550"/>
    </source>
</evidence>
<dbReference type="RefSeq" id="WP_253445406.1">
    <property type="nucleotide sequence ID" value="NZ_JALJYF010000001.1"/>
</dbReference>